<evidence type="ECO:0000256" key="5">
    <source>
        <dbReference type="ARBA" id="ARBA00022630"/>
    </source>
</evidence>
<dbReference type="Proteomes" id="UP000244248">
    <property type="component" value="Unassembled WGS sequence"/>
</dbReference>
<organism evidence="11 12">
    <name type="scientific">Stenotrophobium rhamnosiphilum</name>
    <dbReference type="NCBI Taxonomy" id="2029166"/>
    <lineage>
        <taxon>Bacteria</taxon>
        <taxon>Pseudomonadati</taxon>
        <taxon>Pseudomonadota</taxon>
        <taxon>Gammaproteobacteria</taxon>
        <taxon>Nevskiales</taxon>
        <taxon>Nevskiaceae</taxon>
        <taxon>Stenotrophobium</taxon>
    </lineage>
</organism>
<sequence length="496" mass="55298">MNQTYDVLIIGAGLSGVGTACHLARECPTKKVGILERRERIGGTWDLFQYPGIRSDTDMISFCFKFRLWDRLKVMADGKSLWQYINDTAKEYGIDKKVQFGLKTTSMDWSSSEQLWTVTATHEATGEVKTYKAKFLVGATGYYNYDQGYLPDFPGMDSYKGQRIHPQFWPKDLDYTGKRVVVIGSGATAVTVVPSMADKAAHVTMLQRSPSYVFSLPDFDAVSNVLMKFLPKSWVFGMARKRNILVQRCMYLASKRWPEKARAFLLSSVKKQLGPNADMTHFTPRYMPWDERLCAVPDGDLFKAIREGKASVVTDHIETFNETGLKLKSGKQLDADIIITATGLQVQVLGGAQLSVDKQARPLSTGMTYKGTLMQDIPNMAWIIGYTNASWTLKADIAATYICRLLKDMDAKGMAVAVPRAPAGEMEDDTILGSLGSGYVQRGKSQLPRQGRNLPWRVLHHYGKDTKMLLEDPVNDGFLEYTPPRIQATATAALAA</sequence>
<dbReference type="RefSeq" id="WP_107939300.1">
    <property type="nucleotide sequence ID" value="NZ_QANS01000002.1"/>
</dbReference>
<dbReference type="GO" id="GO:0005886">
    <property type="term" value="C:plasma membrane"/>
    <property type="evidence" value="ECO:0007669"/>
    <property type="project" value="UniProtKB-SubCell"/>
</dbReference>
<evidence type="ECO:0000256" key="6">
    <source>
        <dbReference type="ARBA" id="ARBA00022827"/>
    </source>
</evidence>
<dbReference type="SUPFAM" id="SSF51905">
    <property type="entry name" value="FAD/NAD(P)-binding domain"/>
    <property type="match status" value="1"/>
</dbReference>
<gene>
    <name evidence="11" type="ORF">CJD38_05415</name>
</gene>
<comment type="caution">
    <text evidence="11">The sequence shown here is derived from an EMBL/GenBank/DDBJ whole genome shotgun (WGS) entry which is preliminary data.</text>
</comment>
<dbReference type="PRINTS" id="PR00469">
    <property type="entry name" value="PNDRDTASEII"/>
</dbReference>
<dbReference type="Gene3D" id="3.50.50.60">
    <property type="entry name" value="FAD/NAD(P)-binding domain"/>
    <property type="match status" value="1"/>
</dbReference>
<dbReference type="FunFam" id="3.50.50.60:FF:000213">
    <property type="entry name" value="FAD-containing monooxygenase EthA"/>
    <property type="match status" value="1"/>
</dbReference>
<keyword evidence="7" id="KW-0521">NADP</keyword>
<keyword evidence="6" id="KW-0274">FAD</keyword>
<dbReference type="OrthoDB" id="312624at2"/>
<evidence type="ECO:0000256" key="4">
    <source>
        <dbReference type="ARBA" id="ARBA00022475"/>
    </source>
</evidence>
<evidence type="ECO:0000313" key="11">
    <source>
        <dbReference type="EMBL" id="PTU32108.1"/>
    </source>
</evidence>
<keyword evidence="4" id="KW-1003">Cell membrane</keyword>
<dbReference type="AlphaFoldDB" id="A0A2T5MHS8"/>
<proteinExistence type="inferred from homology"/>
<keyword evidence="10" id="KW-0472">Membrane</keyword>
<evidence type="ECO:0000256" key="3">
    <source>
        <dbReference type="ARBA" id="ARBA00010139"/>
    </source>
</evidence>
<dbReference type="InterPro" id="IPR020946">
    <property type="entry name" value="Flavin_mOase-like"/>
</dbReference>
<evidence type="ECO:0000256" key="8">
    <source>
        <dbReference type="ARBA" id="ARBA00023002"/>
    </source>
</evidence>
<evidence type="ECO:0000256" key="10">
    <source>
        <dbReference type="ARBA" id="ARBA00023136"/>
    </source>
</evidence>
<comment type="similarity">
    <text evidence="3">Belongs to the FAD-binding monooxygenase family.</text>
</comment>
<dbReference type="GO" id="GO:0050661">
    <property type="term" value="F:NADP binding"/>
    <property type="evidence" value="ECO:0007669"/>
    <property type="project" value="InterPro"/>
</dbReference>
<evidence type="ECO:0000256" key="1">
    <source>
        <dbReference type="ARBA" id="ARBA00001974"/>
    </source>
</evidence>
<dbReference type="GO" id="GO:0004499">
    <property type="term" value="F:N,N-dimethylaniline monooxygenase activity"/>
    <property type="evidence" value="ECO:0007669"/>
    <property type="project" value="InterPro"/>
</dbReference>
<dbReference type="Pfam" id="PF00743">
    <property type="entry name" value="FMO-like"/>
    <property type="match status" value="1"/>
</dbReference>
<reference evidence="11 12" key="1">
    <citation type="submission" date="2018-04" db="EMBL/GenBank/DDBJ databases">
        <title>Novel species isolated from glacier.</title>
        <authorList>
            <person name="Liu Q."/>
            <person name="Xin Y.-H."/>
        </authorList>
    </citation>
    <scope>NUCLEOTIDE SEQUENCE [LARGE SCALE GENOMIC DNA]</scope>
    <source>
        <strain evidence="11 12">GT1R17</strain>
    </source>
</reference>
<dbReference type="EMBL" id="QANS01000002">
    <property type="protein sequence ID" value="PTU32108.1"/>
    <property type="molecule type" value="Genomic_DNA"/>
</dbReference>
<keyword evidence="12" id="KW-1185">Reference proteome</keyword>
<accession>A0A2T5MHS8</accession>
<comment type="cofactor">
    <cofactor evidence="1">
        <name>FAD</name>
        <dbReference type="ChEBI" id="CHEBI:57692"/>
    </cofactor>
</comment>
<dbReference type="PANTHER" id="PTHR43872:SF1">
    <property type="entry name" value="MONOOXYGENASE, PUTATIVE (AFU_ORTHOLOGUE AFUA_8G02570)-RELATED"/>
    <property type="match status" value="1"/>
</dbReference>
<dbReference type="InterPro" id="IPR036188">
    <property type="entry name" value="FAD/NAD-bd_sf"/>
</dbReference>
<protein>
    <submittedName>
        <fullName evidence="11">FAD-containing monooxygenase EthA</fullName>
    </submittedName>
</protein>
<dbReference type="InterPro" id="IPR051820">
    <property type="entry name" value="FAD-binding_MO"/>
</dbReference>
<dbReference type="PANTHER" id="PTHR43872">
    <property type="entry name" value="MONOOXYGENASE, PUTATIVE (AFU_ORTHOLOGUE AFUA_8G02570)-RELATED"/>
    <property type="match status" value="1"/>
</dbReference>
<evidence type="ECO:0000256" key="9">
    <source>
        <dbReference type="ARBA" id="ARBA00023033"/>
    </source>
</evidence>
<evidence type="ECO:0000256" key="7">
    <source>
        <dbReference type="ARBA" id="ARBA00022857"/>
    </source>
</evidence>
<keyword evidence="9 11" id="KW-0503">Monooxygenase</keyword>
<evidence type="ECO:0000256" key="2">
    <source>
        <dbReference type="ARBA" id="ARBA00004236"/>
    </source>
</evidence>
<comment type="subcellular location">
    <subcellularLocation>
        <location evidence="2">Cell membrane</location>
    </subcellularLocation>
</comment>
<keyword evidence="8" id="KW-0560">Oxidoreductase</keyword>
<name>A0A2T5MHS8_9GAMM</name>
<keyword evidence="5" id="KW-0285">Flavoprotein</keyword>
<dbReference type="GO" id="GO:0050660">
    <property type="term" value="F:flavin adenine dinucleotide binding"/>
    <property type="evidence" value="ECO:0007669"/>
    <property type="project" value="InterPro"/>
</dbReference>
<dbReference type="FunFam" id="3.50.50.60:FF:000228">
    <property type="entry name" value="FAD-containing monooxygenase EthA"/>
    <property type="match status" value="1"/>
</dbReference>
<evidence type="ECO:0000313" key="12">
    <source>
        <dbReference type="Proteomes" id="UP000244248"/>
    </source>
</evidence>